<feature type="compositionally biased region" description="Basic and acidic residues" evidence="1">
    <location>
        <begin position="169"/>
        <end position="213"/>
    </location>
</feature>
<evidence type="ECO:0000313" key="3">
    <source>
        <dbReference type="EMBL" id="KAL1595350.1"/>
    </source>
</evidence>
<dbReference type="SMART" id="SM00271">
    <property type="entry name" value="DnaJ"/>
    <property type="match status" value="1"/>
</dbReference>
<evidence type="ECO:0000313" key="4">
    <source>
        <dbReference type="Proteomes" id="UP001521222"/>
    </source>
</evidence>
<accession>A0ABR3QT92</accession>
<reference evidence="3 4" key="1">
    <citation type="submission" date="2024-02" db="EMBL/GenBank/DDBJ databases">
        <title>De novo assembly and annotation of 12 fungi associated with fruit tree decline syndrome in Ontario, Canada.</title>
        <authorList>
            <person name="Sulman M."/>
            <person name="Ellouze W."/>
            <person name="Ilyukhin E."/>
        </authorList>
    </citation>
    <scope>NUCLEOTIDE SEQUENCE [LARGE SCALE GENOMIC DNA]</scope>
    <source>
        <strain evidence="3 4">M97-236</strain>
    </source>
</reference>
<feature type="region of interest" description="Disordered" evidence="1">
    <location>
        <begin position="87"/>
        <end position="593"/>
    </location>
</feature>
<proteinExistence type="predicted"/>
<feature type="compositionally biased region" description="Low complexity" evidence="1">
    <location>
        <begin position="103"/>
        <end position="121"/>
    </location>
</feature>
<dbReference type="PANTHER" id="PTHR24074">
    <property type="entry name" value="CO-CHAPERONE PROTEIN DJLA"/>
    <property type="match status" value="1"/>
</dbReference>
<dbReference type="PROSITE" id="PS00636">
    <property type="entry name" value="DNAJ_1"/>
    <property type="match status" value="1"/>
</dbReference>
<evidence type="ECO:0000259" key="2">
    <source>
        <dbReference type="PROSITE" id="PS50076"/>
    </source>
</evidence>
<keyword evidence="4" id="KW-1185">Reference proteome</keyword>
<dbReference type="InterPro" id="IPR001623">
    <property type="entry name" value="DnaJ_domain"/>
</dbReference>
<gene>
    <name evidence="3" type="ORF">SLS59_008281</name>
</gene>
<feature type="compositionally biased region" description="Basic and acidic residues" evidence="1">
    <location>
        <begin position="514"/>
        <end position="527"/>
    </location>
</feature>
<dbReference type="InterPro" id="IPR018253">
    <property type="entry name" value="DnaJ_domain_CS"/>
</dbReference>
<feature type="compositionally biased region" description="Basic and acidic residues" evidence="1">
    <location>
        <begin position="534"/>
        <end position="544"/>
    </location>
</feature>
<dbReference type="Gene3D" id="1.10.287.110">
    <property type="entry name" value="DnaJ domain"/>
    <property type="match status" value="1"/>
</dbReference>
<dbReference type="Proteomes" id="UP001521222">
    <property type="component" value="Unassembled WGS sequence"/>
</dbReference>
<dbReference type="InterPro" id="IPR050817">
    <property type="entry name" value="DjlA_DnaK_co-chaperone"/>
</dbReference>
<feature type="compositionally biased region" description="Basic and acidic residues" evidence="1">
    <location>
        <begin position="137"/>
        <end position="151"/>
    </location>
</feature>
<feature type="compositionally biased region" description="Polar residues" evidence="1">
    <location>
        <begin position="460"/>
        <end position="470"/>
    </location>
</feature>
<comment type="caution">
    <text evidence="3">The sequence shown here is derived from an EMBL/GenBank/DDBJ whole genome shotgun (WGS) entry which is preliminary data.</text>
</comment>
<dbReference type="Pfam" id="PF00226">
    <property type="entry name" value="DnaJ"/>
    <property type="match status" value="1"/>
</dbReference>
<feature type="compositionally biased region" description="Polar residues" evidence="1">
    <location>
        <begin position="438"/>
        <end position="449"/>
    </location>
</feature>
<feature type="compositionally biased region" description="Basic and acidic residues" evidence="1">
    <location>
        <begin position="220"/>
        <end position="255"/>
    </location>
</feature>
<dbReference type="PRINTS" id="PR00625">
    <property type="entry name" value="JDOMAIN"/>
</dbReference>
<name>A0ABR3QT92_9PLEO</name>
<dbReference type="PROSITE" id="PS50076">
    <property type="entry name" value="DNAJ_2"/>
    <property type="match status" value="1"/>
</dbReference>
<protein>
    <recommendedName>
        <fullName evidence="2">J domain-containing protein</fullName>
    </recommendedName>
</protein>
<feature type="compositionally biased region" description="Basic and acidic residues" evidence="1">
    <location>
        <begin position="559"/>
        <end position="582"/>
    </location>
</feature>
<organism evidence="3 4">
    <name type="scientific">Nothophoma quercina</name>
    <dbReference type="NCBI Taxonomy" id="749835"/>
    <lineage>
        <taxon>Eukaryota</taxon>
        <taxon>Fungi</taxon>
        <taxon>Dikarya</taxon>
        <taxon>Ascomycota</taxon>
        <taxon>Pezizomycotina</taxon>
        <taxon>Dothideomycetes</taxon>
        <taxon>Pleosporomycetidae</taxon>
        <taxon>Pleosporales</taxon>
        <taxon>Pleosporineae</taxon>
        <taxon>Didymellaceae</taxon>
        <taxon>Nothophoma</taxon>
    </lineage>
</organism>
<dbReference type="EMBL" id="JAKIXB020000032">
    <property type="protein sequence ID" value="KAL1595350.1"/>
    <property type="molecule type" value="Genomic_DNA"/>
</dbReference>
<sequence length="593" mass="67913">MSLEPLPDHYKALGIDKNADAATIKKTYRKLVLTCHPDKVTDEALKAQKQDEFHKIQQAYETLSDETRRATYEAELKLQQLRREKLARTASGSTTEPKNARFTTSTAGGATYTGTTRSSYATEERRPSGTTSSSRTYYEDDRYDSRRKAEDPSYFPRARSPRPSPSHRSSREKTDKYYEKESRSAKPSSDRTRSSTTKARDNERRDRTHRFPQDSEGSSGDDRAHFERSYKTRSGDDDSRRRAEEYRRDDRRYDDYESSTPRKLSVQESDALRYIHKSQVEANIRPSMPSRTTSRDYYEPSSRSSKHREVRQEPAPRRSSAKPRERLERRGTDRGIPEVMEWADERRPNFKQSSSSPAEIRIPTEVRSPPQRSQTESHRRSGSPPPRPFNLSRSATMPVNAGSEAGGSRREKTYPRPSALRNETNGSPERDAYPSIPAPQTSSSKTYYSYNPAEGGVKQMDTSPLHNTVTREPGRRHRSPSPLGKPPMGSNRPTLSHAKTYAPGRSSRQSSPVRETRGRSGRDEMKYGEVPSKYTHEHGMRERQPSYSPHNVSYAPRYGPEDVRWAPRGSDESRPKEYKEYRPSLSRTATSVY</sequence>
<dbReference type="InterPro" id="IPR036869">
    <property type="entry name" value="J_dom_sf"/>
</dbReference>
<feature type="compositionally biased region" description="Basic and acidic residues" evidence="1">
    <location>
        <begin position="310"/>
        <end position="336"/>
    </location>
</feature>
<feature type="domain" description="J" evidence="2">
    <location>
        <begin position="8"/>
        <end position="76"/>
    </location>
</feature>
<dbReference type="SUPFAM" id="SSF46565">
    <property type="entry name" value="Chaperone J-domain"/>
    <property type="match status" value="1"/>
</dbReference>
<dbReference type="CDD" id="cd06257">
    <property type="entry name" value="DnaJ"/>
    <property type="match status" value="1"/>
</dbReference>
<evidence type="ECO:0000256" key="1">
    <source>
        <dbReference type="SAM" id="MobiDB-lite"/>
    </source>
</evidence>